<keyword evidence="2" id="KW-0732">Signal</keyword>
<feature type="chain" id="PRO_5040408827" evidence="2">
    <location>
        <begin position="20"/>
        <end position="197"/>
    </location>
</feature>
<dbReference type="AlphaFoldDB" id="A0A9P0DWQ4"/>
<dbReference type="OrthoDB" id="8197587at2759"/>
<dbReference type="EMBL" id="OU896713">
    <property type="protein sequence ID" value="CAH1176358.1"/>
    <property type="molecule type" value="Genomic_DNA"/>
</dbReference>
<gene>
    <name evidence="3" type="ORF">PHAECO_LOCUS10737</name>
</gene>
<feature type="region of interest" description="Disordered" evidence="1">
    <location>
        <begin position="60"/>
        <end position="105"/>
    </location>
</feature>
<feature type="compositionally biased region" description="Low complexity" evidence="1">
    <location>
        <begin position="82"/>
        <end position="105"/>
    </location>
</feature>
<dbReference type="Proteomes" id="UP001153737">
    <property type="component" value="Chromosome 7"/>
</dbReference>
<reference evidence="3" key="1">
    <citation type="submission" date="2022-01" db="EMBL/GenBank/DDBJ databases">
        <authorList>
            <person name="King R."/>
        </authorList>
    </citation>
    <scope>NUCLEOTIDE SEQUENCE</scope>
</reference>
<evidence type="ECO:0000256" key="2">
    <source>
        <dbReference type="SAM" id="SignalP"/>
    </source>
</evidence>
<evidence type="ECO:0000256" key="1">
    <source>
        <dbReference type="SAM" id="MobiDB-lite"/>
    </source>
</evidence>
<name>A0A9P0DWQ4_PHACE</name>
<reference evidence="3" key="2">
    <citation type="submission" date="2022-10" db="EMBL/GenBank/DDBJ databases">
        <authorList>
            <consortium name="ENA_rothamsted_submissions"/>
            <consortium name="culmorum"/>
            <person name="King R."/>
        </authorList>
    </citation>
    <scope>NUCLEOTIDE SEQUENCE</scope>
</reference>
<feature type="signal peptide" evidence="2">
    <location>
        <begin position="1"/>
        <end position="19"/>
    </location>
</feature>
<sequence length="197" mass="21892">MYSAFKLCLFLAVVAVSAAEPPSAYRGWYSHPDSGPYQPSGWRPSGPDFRLPVPQALYGSPPQGYLPVPAQEYGPPPPQEYGPPSTETPTTTEQEMTTTEEFTTTEAATTTEAYTEAESANSVDGEEQSQKLVQPVDQQGIYFIYHPSGLLQRVDYSTREDTAKMAYSANFKYENVEPISGPIYTYDPMTFVFKRLN</sequence>
<protein>
    <submittedName>
        <fullName evidence="3">Uncharacterized protein</fullName>
    </submittedName>
</protein>
<keyword evidence="4" id="KW-1185">Reference proteome</keyword>
<organism evidence="3 4">
    <name type="scientific">Phaedon cochleariae</name>
    <name type="common">Mustard beetle</name>
    <dbReference type="NCBI Taxonomy" id="80249"/>
    <lineage>
        <taxon>Eukaryota</taxon>
        <taxon>Metazoa</taxon>
        <taxon>Ecdysozoa</taxon>
        <taxon>Arthropoda</taxon>
        <taxon>Hexapoda</taxon>
        <taxon>Insecta</taxon>
        <taxon>Pterygota</taxon>
        <taxon>Neoptera</taxon>
        <taxon>Endopterygota</taxon>
        <taxon>Coleoptera</taxon>
        <taxon>Polyphaga</taxon>
        <taxon>Cucujiformia</taxon>
        <taxon>Chrysomeloidea</taxon>
        <taxon>Chrysomelidae</taxon>
        <taxon>Chrysomelinae</taxon>
        <taxon>Chrysomelini</taxon>
        <taxon>Phaedon</taxon>
    </lineage>
</organism>
<proteinExistence type="predicted"/>
<accession>A0A9P0DWQ4</accession>
<evidence type="ECO:0000313" key="4">
    <source>
        <dbReference type="Proteomes" id="UP001153737"/>
    </source>
</evidence>
<evidence type="ECO:0000313" key="3">
    <source>
        <dbReference type="EMBL" id="CAH1176358.1"/>
    </source>
</evidence>